<organism evidence="3 4">
    <name type="scientific">Herminiimonas aquatilis</name>
    <dbReference type="NCBI Taxonomy" id="345342"/>
    <lineage>
        <taxon>Bacteria</taxon>
        <taxon>Pseudomonadati</taxon>
        <taxon>Pseudomonadota</taxon>
        <taxon>Betaproteobacteria</taxon>
        <taxon>Burkholderiales</taxon>
        <taxon>Oxalobacteraceae</taxon>
        <taxon>Herminiimonas</taxon>
    </lineage>
</organism>
<evidence type="ECO:0008006" key="5">
    <source>
        <dbReference type="Google" id="ProtNLM"/>
    </source>
</evidence>
<dbReference type="Proteomes" id="UP001596379">
    <property type="component" value="Unassembled WGS sequence"/>
</dbReference>
<evidence type="ECO:0000313" key="3">
    <source>
        <dbReference type="EMBL" id="MFC7297620.1"/>
    </source>
</evidence>
<keyword evidence="2" id="KW-0732">Signal</keyword>
<feature type="signal peptide" evidence="2">
    <location>
        <begin position="1"/>
        <end position="25"/>
    </location>
</feature>
<dbReference type="RefSeq" id="WP_382232764.1">
    <property type="nucleotide sequence ID" value="NZ_JBHTCC010000001.1"/>
</dbReference>
<accession>A0ABW2J3P4</accession>
<proteinExistence type="predicted"/>
<feature type="chain" id="PRO_5045299647" description="DUF4124 domain-containing protein" evidence="2">
    <location>
        <begin position="26"/>
        <end position="125"/>
    </location>
</feature>
<gene>
    <name evidence="3" type="ORF">ACFQO0_04135</name>
</gene>
<evidence type="ECO:0000256" key="1">
    <source>
        <dbReference type="SAM" id="MobiDB-lite"/>
    </source>
</evidence>
<sequence length="125" mass="13814">MAKHLRISKLATALSLMSIATLACADVVRCENNEGDVTYTDSVCGGVQSTQFILQEKPPSTVTYQQPSKPVAVRSRSWTNTNIVPRKGKVDTESVRSARLKMISMDNRPRDGNLPKYQENTTAKN</sequence>
<name>A0ABW2J3P4_9BURK</name>
<dbReference type="PROSITE" id="PS51257">
    <property type="entry name" value="PROKAR_LIPOPROTEIN"/>
    <property type="match status" value="1"/>
</dbReference>
<comment type="caution">
    <text evidence="3">The sequence shown here is derived from an EMBL/GenBank/DDBJ whole genome shotgun (WGS) entry which is preliminary data.</text>
</comment>
<evidence type="ECO:0000256" key="2">
    <source>
        <dbReference type="SAM" id="SignalP"/>
    </source>
</evidence>
<reference evidence="4" key="1">
    <citation type="journal article" date="2019" name="Int. J. Syst. Evol. Microbiol.">
        <title>The Global Catalogue of Microorganisms (GCM) 10K type strain sequencing project: providing services to taxonomists for standard genome sequencing and annotation.</title>
        <authorList>
            <consortium name="The Broad Institute Genomics Platform"/>
            <consortium name="The Broad Institute Genome Sequencing Center for Infectious Disease"/>
            <person name="Wu L."/>
            <person name="Ma J."/>
        </authorList>
    </citation>
    <scope>NUCLEOTIDE SEQUENCE [LARGE SCALE GENOMIC DNA]</scope>
    <source>
        <strain evidence="4">CCUG 36956</strain>
    </source>
</reference>
<evidence type="ECO:0000313" key="4">
    <source>
        <dbReference type="Proteomes" id="UP001596379"/>
    </source>
</evidence>
<feature type="region of interest" description="Disordered" evidence="1">
    <location>
        <begin position="104"/>
        <end position="125"/>
    </location>
</feature>
<keyword evidence="4" id="KW-1185">Reference proteome</keyword>
<protein>
    <recommendedName>
        <fullName evidence="5">DUF4124 domain-containing protein</fullName>
    </recommendedName>
</protein>
<dbReference type="EMBL" id="JBHTCC010000001">
    <property type="protein sequence ID" value="MFC7297620.1"/>
    <property type="molecule type" value="Genomic_DNA"/>
</dbReference>